<protein>
    <submittedName>
        <fullName evidence="1">Uncharacterized protein</fullName>
    </submittedName>
</protein>
<name>A0A4Q0S888_9BRAD</name>
<accession>A0A4Q0S888</accession>
<comment type="caution">
    <text evidence="1">The sequence shown here is derived from an EMBL/GenBank/DDBJ whole genome shotgun (WGS) entry which is preliminary data.</text>
</comment>
<evidence type="ECO:0000313" key="2">
    <source>
        <dbReference type="Proteomes" id="UP000289546"/>
    </source>
</evidence>
<keyword evidence="2" id="KW-1185">Reference proteome</keyword>
<reference evidence="1 2" key="1">
    <citation type="submission" date="2015-04" db="EMBL/GenBank/DDBJ databases">
        <title>Comparative genomics of rhizobia nodulating Arachis hypogaea in China.</title>
        <authorList>
            <person name="Li Y."/>
        </authorList>
    </citation>
    <scope>NUCLEOTIDE SEQUENCE [LARGE SCALE GENOMIC DNA]</scope>
    <source>
        <strain evidence="1 2">CCBAU 51757</strain>
    </source>
</reference>
<gene>
    <name evidence="1" type="ORF">XH99_14170</name>
</gene>
<organism evidence="1 2">
    <name type="scientific">Bradyrhizobium nanningense</name>
    <dbReference type="NCBI Taxonomy" id="1325118"/>
    <lineage>
        <taxon>Bacteria</taxon>
        <taxon>Pseudomonadati</taxon>
        <taxon>Pseudomonadota</taxon>
        <taxon>Alphaproteobacteria</taxon>
        <taxon>Hyphomicrobiales</taxon>
        <taxon>Nitrobacteraceae</taxon>
        <taxon>Bradyrhizobium</taxon>
    </lineage>
</organism>
<evidence type="ECO:0000313" key="1">
    <source>
        <dbReference type="EMBL" id="RXH28944.1"/>
    </source>
</evidence>
<dbReference type="AlphaFoldDB" id="A0A4Q0S888"/>
<sequence>MLDQEQRDPTPPAQRMLDIIAEIAADRRCALFRRFEIMRHWHDNGGVPFDQMISSFDGNWLHQNDWSYNCIAEALGDGIADAVVAGGFGSGAA</sequence>
<dbReference type="Proteomes" id="UP000289546">
    <property type="component" value="Unassembled WGS sequence"/>
</dbReference>
<dbReference type="EMBL" id="LBJQ01000073">
    <property type="protein sequence ID" value="RXH28944.1"/>
    <property type="molecule type" value="Genomic_DNA"/>
</dbReference>
<proteinExistence type="predicted"/>